<organism evidence="1 2">
    <name type="scientific">Rapidithrix thailandica</name>
    <dbReference type="NCBI Taxonomy" id="413964"/>
    <lineage>
        <taxon>Bacteria</taxon>
        <taxon>Pseudomonadati</taxon>
        <taxon>Bacteroidota</taxon>
        <taxon>Cytophagia</taxon>
        <taxon>Cytophagales</taxon>
        <taxon>Flammeovirgaceae</taxon>
        <taxon>Rapidithrix</taxon>
    </lineage>
</organism>
<keyword evidence="2" id="KW-1185">Reference proteome</keyword>
<dbReference type="RefSeq" id="WP_346824679.1">
    <property type="nucleotide sequence ID" value="NZ_JBDKWZ010000030.1"/>
</dbReference>
<protein>
    <submittedName>
        <fullName evidence="1">Uncharacterized protein</fullName>
    </submittedName>
</protein>
<comment type="caution">
    <text evidence="1">The sequence shown here is derived from an EMBL/GenBank/DDBJ whole genome shotgun (WGS) entry which is preliminary data.</text>
</comment>
<gene>
    <name evidence="1" type="ORF">AAG747_28565</name>
</gene>
<evidence type="ECO:0000313" key="1">
    <source>
        <dbReference type="EMBL" id="MEN7551903.1"/>
    </source>
</evidence>
<name>A0AAW9SDK9_9BACT</name>
<reference evidence="1 2" key="1">
    <citation type="submission" date="2024-04" db="EMBL/GenBank/DDBJ databases">
        <title>Novel genus in family Flammeovirgaceae.</title>
        <authorList>
            <person name="Nguyen T.H."/>
            <person name="Vuong T.Q."/>
            <person name="Le H."/>
            <person name="Kim S.-G."/>
        </authorList>
    </citation>
    <scope>NUCLEOTIDE SEQUENCE [LARGE SCALE GENOMIC DNA]</scope>
    <source>
        <strain evidence="1 2">JCM 23209</strain>
    </source>
</reference>
<accession>A0AAW9SDK9</accession>
<sequence>MDKSKNTLITVIIFTFISITGFSQPNKKSVWFKDIDSDRFKVLWKSNGIIHESVTTFEITSKEKLTLEVSNLKEFIFSESTGNPGNRFIILFKAEKALERVIENVIKLNDALGVIVYYCINENKLVIEEYRMNRKKQYNLNIDCPTFTYICLDAQSSFFEEDGFHLRTYEGEEVILYYKK</sequence>
<proteinExistence type="predicted"/>
<dbReference type="Proteomes" id="UP001403385">
    <property type="component" value="Unassembled WGS sequence"/>
</dbReference>
<dbReference type="AlphaFoldDB" id="A0AAW9SDK9"/>
<evidence type="ECO:0000313" key="2">
    <source>
        <dbReference type="Proteomes" id="UP001403385"/>
    </source>
</evidence>
<dbReference type="EMBL" id="JBDKWZ010000030">
    <property type="protein sequence ID" value="MEN7551903.1"/>
    <property type="molecule type" value="Genomic_DNA"/>
</dbReference>